<evidence type="ECO:0000256" key="4">
    <source>
        <dbReference type="ARBA" id="ARBA00022499"/>
    </source>
</evidence>
<keyword evidence="5" id="KW-0597">Phosphoprotein</keyword>
<keyword evidence="14" id="KW-1185">Reference proteome</keyword>
<reference evidence="14" key="1">
    <citation type="submission" date="2024-04" db="EMBL/GenBank/DDBJ databases">
        <authorList>
            <person name="Shaw F."/>
            <person name="Minotto A."/>
        </authorList>
    </citation>
    <scope>NUCLEOTIDE SEQUENCE [LARGE SCALE GENOMIC DNA]</scope>
</reference>
<keyword evidence="8" id="KW-0804">Transcription</keyword>
<evidence type="ECO:0000259" key="12">
    <source>
        <dbReference type="Pfam" id="PF10497"/>
    </source>
</evidence>
<evidence type="ECO:0000256" key="3">
    <source>
        <dbReference type="ARBA" id="ARBA00022490"/>
    </source>
</evidence>
<evidence type="ECO:0000256" key="1">
    <source>
        <dbReference type="ARBA" id="ARBA00004123"/>
    </source>
</evidence>
<sequence length="810" mass="89611">MSTPVPRPVGLARRRSQMYVSVPDSPYKDTRPPSRNEPSGSSLGTPSASSLKENTPLRPSRTNSDSTSLTTMSSLSSNSHKRKLSLNNERPEVVITSKPPPTKKVKTSATGSQPKLPEQKADSAPPKKAKVSEPSVLTSEEYPNGYCYCHQCNKKRDISLIIRCTKKDNSVNTPNHRCKLRYCSACLNNRYQQNFEEKKSFNGASLSKAKKDQHVSDAGYYWECPRCEGECNCRVCRKIAGLPPLGKLKTKSTDEKPAVDNKAKAKSKPKVTKEKVVPKASTSKSSAKTTGKIATKAKPTAKPIPAPKPKVVPKPKPLPRPLWTRLEVPLQLAQVEDRIAVREFILRFALSLQVSKTHLDELEELIGQSLSSTAEGDDEDVAGWMGEPCMKSILAGLLDVILDFASVSNATKQVGHIKEAAKSIRAAGGSLNKMWSALETLRSQTNVIGSPFRFDLPDPLPPPPSTVYHNTRSGIQGKGVETTVYVACSAQLVPVLVELVDLAIQSPIIREEIDSGVAEEKDLVRDAKDAISKENALWKEVKDTKKVKADLKANRERHKQRLHDLELASVLASHRFAPRYGPLGRDSEGRIYYALSPGMAETDAAIQLIKGKVVKVKFGRKKGGVTIEDRKDMQRWSWFLAVWGRKPEGAEEAKGEDGDVLMDDDSERWWGFWDPMEIHKLAAWLEVKNALGDGSAQSYPSKLTVSRKSTVSRSTTANSVASVSREPSPLSELSSETDNSDEEDEDDESQRIGKPTRKELRTLVQHMRQYADLLQWRVQRALASDEGTPDKDDEPRSSRGRPMPATKFYA</sequence>
<evidence type="ECO:0000256" key="9">
    <source>
        <dbReference type="ARBA" id="ARBA00023242"/>
    </source>
</evidence>
<feature type="compositionally biased region" description="Basic and acidic residues" evidence="11">
    <location>
        <begin position="251"/>
        <end position="263"/>
    </location>
</feature>
<keyword evidence="9" id="KW-0539">Nucleus</keyword>
<gene>
    <name evidence="13" type="ORF">GFSPODELE1_LOCUS6257</name>
</gene>
<comment type="subcellular location">
    <subcellularLocation>
        <location evidence="2">Cytoplasm</location>
    </subcellularLocation>
    <subcellularLocation>
        <location evidence="1">Nucleus</location>
    </subcellularLocation>
</comment>
<evidence type="ECO:0000256" key="7">
    <source>
        <dbReference type="ARBA" id="ARBA00023015"/>
    </source>
</evidence>
<proteinExistence type="predicted"/>
<name>A0ABP1DJI8_9APHY</name>
<feature type="region of interest" description="Disordered" evidence="11">
    <location>
        <begin position="693"/>
        <end position="760"/>
    </location>
</feature>
<evidence type="ECO:0000256" key="10">
    <source>
        <dbReference type="SAM" id="Coils"/>
    </source>
</evidence>
<dbReference type="PANTHER" id="PTHR31169:SF8">
    <property type="entry name" value="ZINC-FINGER DOMAIN OF MONOAMINE-OXIDASE A REPRESSOR R1 PROTEIN"/>
    <property type="match status" value="1"/>
</dbReference>
<dbReference type="Proteomes" id="UP001497453">
    <property type="component" value="Chromosome 4"/>
</dbReference>
<feature type="region of interest" description="Disordered" evidence="11">
    <location>
        <begin position="247"/>
        <end position="316"/>
    </location>
</feature>
<feature type="compositionally biased region" description="Low complexity" evidence="11">
    <location>
        <begin position="704"/>
        <end position="737"/>
    </location>
</feature>
<accession>A0ABP1DJI8</accession>
<evidence type="ECO:0000256" key="8">
    <source>
        <dbReference type="ARBA" id="ARBA00023163"/>
    </source>
</evidence>
<feature type="compositionally biased region" description="Low complexity" evidence="11">
    <location>
        <begin position="62"/>
        <end position="78"/>
    </location>
</feature>
<dbReference type="Pfam" id="PF10497">
    <property type="entry name" value="zf-4CXXC_R1"/>
    <property type="match status" value="1"/>
</dbReference>
<keyword evidence="10" id="KW-0175">Coiled coil</keyword>
<protein>
    <recommendedName>
        <fullName evidence="12">Zinc-finger domain-containing protein</fullName>
    </recommendedName>
</protein>
<feature type="compositionally biased region" description="Low complexity" evidence="11">
    <location>
        <begin position="278"/>
        <end position="301"/>
    </location>
</feature>
<feature type="coiled-coil region" evidence="10">
    <location>
        <begin position="541"/>
        <end position="568"/>
    </location>
</feature>
<feature type="compositionally biased region" description="Low complexity" evidence="11">
    <location>
        <begin position="38"/>
        <end position="51"/>
    </location>
</feature>
<evidence type="ECO:0000256" key="2">
    <source>
        <dbReference type="ARBA" id="ARBA00004496"/>
    </source>
</evidence>
<feature type="compositionally biased region" description="Basic and acidic residues" evidence="11">
    <location>
        <begin position="788"/>
        <end position="797"/>
    </location>
</feature>
<feature type="region of interest" description="Disordered" evidence="11">
    <location>
        <begin position="782"/>
        <end position="810"/>
    </location>
</feature>
<evidence type="ECO:0000256" key="6">
    <source>
        <dbReference type="ARBA" id="ARBA00022843"/>
    </source>
</evidence>
<evidence type="ECO:0000313" key="13">
    <source>
        <dbReference type="EMBL" id="CAL1707213.1"/>
    </source>
</evidence>
<organism evidence="13 14">
    <name type="scientific">Somion occarium</name>
    <dbReference type="NCBI Taxonomy" id="3059160"/>
    <lineage>
        <taxon>Eukaryota</taxon>
        <taxon>Fungi</taxon>
        <taxon>Dikarya</taxon>
        <taxon>Basidiomycota</taxon>
        <taxon>Agaricomycotina</taxon>
        <taxon>Agaricomycetes</taxon>
        <taxon>Polyporales</taxon>
        <taxon>Cerrenaceae</taxon>
        <taxon>Somion</taxon>
    </lineage>
</organism>
<feature type="domain" description="Zinc-finger" evidence="12">
    <location>
        <begin position="148"/>
        <end position="252"/>
    </location>
</feature>
<feature type="region of interest" description="Disordered" evidence="11">
    <location>
        <begin position="1"/>
        <end position="135"/>
    </location>
</feature>
<dbReference type="PANTHER" id="PTHR31169">
    <property type="entry name" value="OS05G0300700 PROTEIN"/>
    <property type="match status" value="1"/>
</dbReference>
<evidence type="ECO:0000256" key="11">
    <source>
        <dbReference type="SAM" id="MobiDB-lite"/>
    </source>
</evidence>
<keyword evidence="4" id="KW-1017">Isopeptide bond</keyword>
<dbReference type="InterPro" id="IPR040221">
    <property type="entry name" value="CDCA7/CDA7L"/>
</dbReference>
<feature type="compositionally biased region" description="Acidic residues" evidence="11">
    <location>
        <begin position="738"/>
        <end position="748"/>
    </location>
</feature>
<dbReference type="InterPro" id="IPR018866">
    <property type="entry name" value="Znf-4CXXC_R1"/>
</dbReference>
<keyword evidence="7" id="KW-0805">Transcription regulation</keyword>
<evidence type="ECO:0000256" key="5">
    <source>
        <dbReference type="ARBA" id="ARBA00022553"/>
    </source>
</evidence>
<keyword evidence="3" id="KW-0963">Cytoplasm</keyword>
<evidence type="ECO:0000313" key="14">
    <source>
        <dbReference type="Proteomes" id="UP001497453"/>
    </source>
</evidence>
<dbReference type="EMBL" id="OZ037947">
    <property type="protein sequence ID" value="CAL1707213.1"/>
    <property type="molecule type" value="Genomic_DNA"/>
</dbReference>
<keyword evidence="6" id="KW-0832">Ubl conjugation</keyword>
<feature type="compositionally biased region" description="Pro residues" evidence="11">
    <location>
        <begin position="302"/>
        <end position="316"/>
    </location>
</feature>